<comment type="miscellaneous">
    <text evidence="6">The porphobilinogen subunits are added to the dipyrromethane group.</text>
</comment>
<dbReference type="GO" id="GO:0004418">
    <property type="term" value="F:hydroxymethylbilane synthase activity"/>
    <property type="evidence" value="ECO:0007669"/>
    <property type="project" value="UniProtKB-EC"/>
</dbReference>
<dbReference type="InterPro" id="IPR036803">
    <property type="entry name" value="Porphobilinogen_deaminase_C_sf"/>
</dbReference>
<evidence type="ECO:0000313" key="10">
    <source>
        <dbReference type="Proteomes" id="UP001652431"/>
    </source>
</evidence>
<organism evidence="9 10">
    <name type="scientific">Dorea acetigenes</name>
    <dbReference type="NCBI Taxonomy" id="2981787"/>
    <lineage>
        <taxon>Bacteria</taxon>
        <taxon>Bacillati</taxon>
        <taxon>Bacillota</taxon>
        <taxon>Clostridia</taxon>
        <taxon>Lachnospirales</taxon>
        <taxon>Lachnospiraceae</taxon>
        <taxon>Dorea</taxon>
    </lineage>
</organism>
<feature type="domain" description="Porphobilinogen deaminase N-terminal" evidence="7">
    <location>
        <begin position="5"/>
        <end position="206"/>
    </location>
</feature>
<dbReference type="PIRSF" id="PIRSF001438">
    <property type="entry name" value="4pyrrol_synth_OHMeBilane_synth"/>
    <property type="match status" value="1"/>
</dbReference>
<reference evidence="9 10" key="1">
    <citation type="journal article" date="2021" name="ISME Commun">
        <title>Automated analysis of genomic sequences facilitates high-throughput and comprehensive description of bacteria.</title>
        <authorList>
            <person name="Hitch T.C.A."/>
        </authorList>
    </citation>
    <scope>NUCLEOTIDE SEQUENCE [LARGE SCALE GENOMIC DNA]</scope>
    <source>
        <strain evidence="9 10">Sanger_03</strain>
    </source>
</reference>
<dbReference type="Pfam" id="PF01379">
    <property type="entry name" value="Porphobil_deam"/>
    <property type="match status" value="1"/>
</dbReference>
<dbReference type="HAMAP" id="MF_00260">
    <property type="entry name" value="Porphobil_deam"/>
    <property type="match status" value="1"/>
</dbReference>
<dbReference type="PANTHER" id="PTHR11557:SF0">
    <property type="entry name" value="PORPHOBILINOGEN DEAMINASE"/>
    <property type="match status" value="1"/>
</dbReference>
<comment type="caution">
    <text evidence="9">The sequence shown here is derived from an EMBL/GenBank/DDBJ whole genome shotgun (WGS) entry which is preliminary data.</text>
</comment>
<dbReference type="InterPro" id="IPR022417">
    <property type="entry name" value="Porphobilin_deaminase_N"/>
</dbReference>
<evidence type="ECO:0000256" key="6">
    <source>
        <dbReference type="HAMAP-Rule" id="MF_00260"/>
    </source>
</evidence>
<dbReference type="PROSITE" id="PS00533">
    <property type="entry name" value="PORPHOBILINOGEN_DEAM"/>
    <property type="match status" value="1"/>
</dbReference>
<dbReference type="InterPro" id="IPR022419">
    <property type="entry name" value="Porphobilin_deaminase_cofac_BS"/>
</dbReference>
<dbReference type="PANTHER" id="PTHR11557">
    <property type="entry name" value="PORPHOBILINOGEN DEAMINASE"/>
    <property type="match status" value="1"/>
</dbReference>
<dbReference type="Proteomes" id="UP001652431">
    <property type="component" value="Unassembled WGS sequence"/>
</dbReference>
<dbReference type="Pfam" id="PF03900">
    <property type="entry name" value="Porphobil_deamC"/>
    <property type="match status" value="1"/>
</dbReference>
<name>A0ABT2RPC0_9FIRM</name>
<gene>
    <name evidence="6 9" type="primary">hemC</name>
    <name evidence="9" type="ORF">OCV99_12030</name>
</gene>
<dbReference type="SUPFAM" id="SSF53850">
    <property type="entry name" value="Periplasmic binding protein-like II"/>
    <property type="match status" value="1"/>
</dbReference>
<evidence type="ECO:0000259" key="7">
    <source>
        <dbReference type="Pfam" id="PF01379"/>
    </source>
</evidence>
<accession>A0ABT2RPC0</accession>
<keyword evidence="3 6" id="KW-0808">Transferase</keyword>
<dbReference type="CDD" id="cd00494">
    <property type="entry name" value="PBP2_HMBS"/>
    <property type="match status" value="1"/>
</dbReference>
<comment type="function">
    <text evidence="1 6">Tetrapolymerization of the monopyrrole PBG into the hydroxymethylbilane pre-uroporphyrinogen in several discrete steps.</text>
</comment>
<feature type="modified residue" description="S-(dipyrrolylmethanemethyl)cysteine" evidence="6">
    <location>
        <position position="237"/>
    </location>
</feature>
<evidence type="ECO:0000256" key="2">
    <source>
        <dbReference type="ARBA" id="ARBA00005638"/>
    </source>
</evidence>
<dbReference type="PRINTS" id="PR00151">
    <property type="entry name" value="PORPHBDMNASE"/>
</dbReference>
<comment type="subunit">
    <text evidence="6">Monomer.</text>
</comment>
<dbReference type="RefSeq" id="WP_158370825.1">
    <property type="nucleotide sequence ID" value="NZ_JAOQJU010000016.1"/>
</dbReference>
<dbReference type="InterPro" id="IPR000860">
    <property type="entry name" value="HemC"/>
</dbReference>
<keyword evidence="4 6" id="KW-0627">Porphyrin biosynthesis</keyword>
<dbReference type="InterPro" id="IPR022418">
    <property type="entry name" value="Porphobilinogen_deaminase_C"/>
</dbReference>
<protein>
    <recommendedName>
        <fullName evidence="6">Porphobilinogen deaminase</fullName>
        <shortName evidence="6">PBG</shortName>
        <ecNumber evidence="6">2.5.1.61</ecNumber>
    </recommendedName>
    <alternativeName>
        <fullName evidence="6">Hydroxymethylbilane synthase</fullName>
        <shortName evidence="6">HMBS</shortName>
    </alternativeName>
    <alternativeName>
        <fullName evidence="6">Pre-uroporphyrinogen synthase</fullName>
    </alternativeName>
</protein>
<feature type="domain" description="Porphobilinogen deaminase C-terminal" evidence="8">
    <location>
        <begin position="223"/>
        <end position="290"/>
    </location>
</feature>
<proteinExistence type="inferred from homology"/>
<evidence type="ECO:0000256" key="3">
    <source>
        <dbReference type="ARBA" id="ARBA00022679"/>
    </source>
</evidence>
<comment type="catalytic activity">
    <reaction evidence="5 6">
        <text>4 porphobilinogen + H2O = hydroxymethylbilane + 4 NH4(+)</text>
        <dbReference type="Rhea" id="RHEA:13185"/>
        <dbReference type="ChEBI" id="CHEBI:15377"/>
        <dbReference type="ChEBI" id="CHEBI:28938"/>
        <dbReference type="ChEBI" id="CHEBI:57845"/>
        <dbReference type="ChEBI" id="CHEBI:58126"/>
        <dbReference type="EC" id="2.5.1.61"/>
    </reaction>
</comment>
<dbReference type="SUPFAM" id="SSF54782">
    <property type="entry name" value="Porphobilinogen deaminase (hydroxymethylbilane synthase), C-terminal domain"/>
    <property type="match status" value="1"/>
</dbReference>
<comment type="cofactor">
    <cofactor evidence="6">
        <name>dipyrromethane</name>
        <dbReference type="ChEBI" id="CHEBI:60342"/>
    </cofactor>
    <text evidence="6">Binds 1 dipyrromethane group covalently.</text>
</comment>
<evidence type="ECO:0000256" key="1">
    <source>
        <dbReference type="ARBA" id="ARBA00002869"/>
    </source>
</evidence>
<dbReference type="NCBIfam" id="TIGR00212">
    <property type="entry name" value="hemC"/>
    <property type="match status" value="1"/>
</dbReference>
<comment type="similarity">
    <text evidence="2 6">Belongs to the HMBS family.</text>
</comment>
<sequence length="299" mass="32899">MQSVIRIGSRESKLAVAQAEFIRQKIERFHPEVKTEIITMKTTGDRILGRSLEQIGGKGLFVKELDQALLNGEIDISVHSLKDMPMEISEELPILAFSEREDPRDVLIYRPGVSSLPEEAVIGTSSRRRGIQIQKMYPRAVCRSIRGNVQTRLEKLSTEGYDGTILAAAGLRRLGMESVAGRYFSVEEMLPAAGQGILAVQGRKGESYAFLEGVDDPASRYAAAAERQFVQALDGGCTSPVAAYARGSGNELLLTGLYYREETETYFTDNICGNQEEAEGLGERLAASMKKQAQEADKK</sequence>
<evidence type="ECO:0000259" key="8">
    <source>
        <dbReference type="Pfam" id="PF03900"/>
    </source>
</evidence>
<dbReference type="EC" id="2.5.1.61" evidence="6"/>
<evidence type="ECO:0000256" key="4">
    <source>
        <dbReference type="ARBA" id="ARBA00023244"/>
    </source>
</evidence>
<keyword evidence="10" id="KW-1185">Reference proteome</keyword>
<evidence type="ECO:0000256" key="5">
    <source>
        <dbReference type="ARBA" id="ARBA00048169"/>
    </source>
</evidence>
<dbReference type="Gene3D" id="3.40.190.10">
    <property type="entry name" value="Periplasmic binding protein-like II"/>
    <property type="match status" value="2"/>
</dbReference>
<dbReference type="EMBL" id="JAOQJU010000016">
    <property type="protein sequence ID" value="MCU6687257.1"/>
    <property type="molecule type" value="Genomic_DNA"/>
</dbReference>
<evidence type="ECO:0000313" key="9">
    <source>
        <dbReference type="EMBL" id="MCU6687257.1"/>
    </source>
</evidence>
<dbReference type="Gene3D" id="3.30.160.40">
    <property type="entry name" value="Porphobilinogen deaminase, C-terminal domain"/>
    <property type="match status" value="1"/>
</dbReference>